<comment type="catalytic activity">
    <reaction evidence="7">
        <text>ATP + H2O = ADP + phosphate + H(+)</text>
        <dbReference type="Rhea" id="RHEA:13065"/>
        <dbReference type="ChEBI" id="CHEBI:15377"/>
        <dbReference type="ChEBI" id="CHEBI:15378"/>
        <dbReference type="ChEBI" id="CHEBI:30616"/>
        <dbReference type="ChEBI" id="CHEBI:43474"/>
        <dbReference type="ChEBI" id="CHEBI:456216"/>
        <dbReference type="EC" id="3.6.4.13"/>
    </reaction>
</comment>
<evidence type="ECO:0000313" key="13">
    <source>
        <dbReference type="EMBL" id="KAK2725301.1"/>
    </source>
</evidence>
<dbReference type="SMART" id="SM00490">
    <property type="entry name" value="HELICc"/>
    <property type="match status" value="1"/>
</dbReference>
<keyword evidence="5 7" id="KW-0694">RNA-binding</keyword>
<keyword evidence="3 7" id="KW-0347">Helicase</keyword>
<keyword evidence="8" id="KW-0175">Coiled coil</keyword>
<dbReference type="CDD" id="cd17946">
    <property type="entry name" value="DEADc_DDX24"/>
    <property type="match status" value="1"/>
</dbReference>
<proteinExistence type="inferred from homology"/>
<evidence type="ECO:0000259" key="12">
    <source>
        <dbReference type="PROSITE" id="PS51195"/>
    </source>
</evidence>
<dbReference type="GO" id="GO:0003723">
    <property type="term" value="F:RNA binding"/>
    <property type="evidence" value="ECO:0007669"/>
    <property type="project" value="UniProtKB-UniRule"/>
</dbReference>
<dbReference type="InterPro" id="IPR001650">
    <property type="entry name" value="Helicase_C-like"/>
</dbReference>
<dbReference type="CDD" id="cd18787">
    <property type="entry name" value="SF2_C_DEAD"/>
    <property type="match status" value="1"/>
</dbReference>
<keyword evidence="4 7" id="KW-0067">ATP-binding</keyword>
<dbReference type="SMART" id="SM00487">
    <property type="entry name" value="DEXDc"/>
    <property type="match status" value="1"/>
</dbReference>
<feature type="coiled-coil region" evidence="8">
    <location>
        <begin position="72"/>
        <end position="100"/>
    </location>
</feature>
<feature type="domain" description="Helicase C-terminal" evidence="11">
    <location>
        <begin position="463"/>
        <end position="612"/>
    </location>
</feature>
<comment type="function">
    <text evidence="7">RNA helicase.</text>
</comment>
<keyword evidence="14" id="KW-1185">Reference proteome</keyword>
<feature type="domain" description="DEAD-box RNA helicase Q" evidence="12">
    <location>
        <begin position="149"/>
        <end position="177"/>
    </location>
</feature>
<dbReference type="InterPro" id="IPR014014">
    <property type="entry name" value="RNA_helicase_DEAD_Q_motif"/>
</dbReference>
<dbReference type="PROSITE" id="PS51192">
    <property type="entry name" value="HELICASE_ATP_BIND_1"/>
    <property type="match status" value="1"/>
</dbReference>
<dbReference type="Proteomes" id="UP001187531">
    <property type="component" value="Unassembled WGS sequence"/>
</dbReference>
<dbReference type="Pfam" id="PF00270">
    <property type="entry name" value="DEAD"/>
    <property type="match status" value="1"/>
</dbReference>
<feature type="short sequence motif" description="Q motif" evidence="6">
    <location>
        <begin position="149"/>
        <end position="177"/>
    </location>
</feature>
<reference evidence="13" key="1">
    <citation type="submission" date="2023-07" db="EMBL/GenBank/DDBJ databases">
        <title>Chromosome-level genome assembly of Artemia franciscana.</title>
        <authorList>
            <person name="Jo E."/>
        </authorList>
    </citation>
    <scope>NUCLEOTIDE SEQUENCE</scope>
    <source>
        <tissue evidence="13">Whole body</tissue>
    </source>
</reference>
<name>A0AA88IEN3_ARTSF</name>
<protein>
    <recommendedName>
        <fullName evidence="7">ATP-dependent RNA helicase</fullName>
        <ecNumber evidence="7">3.6.4.13</ecNumber>
    </recommendedName>
</protein>
<evidence type="ECO:0000313" key="14">
    <source>
        <dbReference type="Proteomes" id="UP001187531"/>
    </source>
</evidence>
<dbReference type="SUPFAM" id="SSF52540">
    <property type="entry name" value="P-loop containing nucleoside triphosphate hydrolases"/>
    <property type="match status" value="2"/>
</dbReference>
<dbReference type="PANTHER" id="PTHR24031">
    <property type="entry name" value="RNA HELICASE"/>
    <property type="match status" value="1"/>
</dbReference>
<dbReference type="EMBL" id="JAVRJZ010000003">
    <property type="protein sequence ID" value="KAK2725301.1"/>
    <property type="molecule type" value="Genomic_DNA"/>
</dbReference>
<comment type="caution">
    <text evidence="13">The sequence shown here is derived from an EMBL/GenBank/DDBJ whole genome shotgun (WGS) entry which is preliminary data.</text>
</comment>
<feature type="domain" description="Helicase ATP-binding" evidence="10">
    <location>
        <begin position="181"/>
        <end position="418"/>
    </location>
</feature>
<gene>
    <name evidence="13" type="ORF">QYM36_001677</name>
</gene>
<dbReference type="EMBL" id="JAVRJZ010000003">
    <property type="protein sequence ID" value="KAK2725303.1"/>
    <property type="molecule type" value="Genomic_DNA"/>
</dbReference>
<feature type="region of interest" description="Disordered" evidence="9">
    <location>
        <begin position="702"/>
        <end position="744"/>
    </location>
</feature>
<dbReference type="InterPro" id="IPR027417">
    <property type="entry name" value="P-loop_NTPase"/>
</dbReference>
<evidence type="ECO:0000259" key="10">
    <source>
        <dbReference type="PROSITE" id="PS51192"/>
    </source>
</evidence>
<dbReference type="EC" id="3.6.4.13" evidence="7"/>
<evidence type="ECO:0000256" key="1">
    <source>
        <dbReference type="ARBA" id="ARBA00022741"/>
    </source>
</evidence>
<feature type="compositionally biased region" description="Basic residues" evidence="9">
    <location>
        <begin position="722"/>
        <end position="736"/>
    </location>
</feature>
<organism evidence="13 14">
    <name type="scientific">Artemia franciscana</name>
    <name type="common">Brine shrimp</name>
    <name type="synonym">Artemia sanfranciscana</name>
    <dbReference type="NCBI Taxonomy" id="6661"/>
    <lineage>
        <taxon>Eukaryota</taxon>
        <taxon>Metazoa</taxon>
        <taxon>Ecdysozoa</taxon>
        <taxon>Arthropoda</taxon>
        <taxon>Crustacea</taxon>
        <taxon>Branchiopoda</taxon>
        <taxon>Anostraca</taxon>
        <taxon>Artemiidae</taxon>
        <taxon>Artemia</taxon>
    </lineage>
</organism>
<evidence type="ECO:0000256" key="9">
    <source>
        <dbReference type="SAM" id="MobiDB-lite"/>
    </source>
</evidence>
<evidence type="ECO:0000256" key="4">
    <source>
        <dbReference type="ARBA" id="ARBA00022840"/>
    </source>
</evidence>
<dbReference type="PROSITE" id="PS51195">
    <property type="entry name" value="Q_MOTIF"/>
    <property type="match status" value="1"/>
</dbReference>
<dbReference type="Gene3D" id="3.40.50.300">
    <property type="entry name" value="P-loop containing nucleotide triphosphate hydrolases"/>
    <property type="match status" value="2"/>
</dbReference>
<dbReference type="Pfam" id="PF00271">
    <property type="entry name" value="Helicase_C"/>
    <property type="match status" value="1"/>
</dbReference>
<evidence type="ECO:0000256" key="5">
    <source>
        <dbReference type="ARBA" id="ARBA00022884"/>
    </source>
</evidence>
<dbReference type="EMBL" id="JAVRJZ010000003">
    <property type="protein sequence ID" value="KAK2725302.1"/>
    <property type="molecule type" value="Genomic_DNA"/>
</dbReference>
<dbReference type="AlphaFoldDB" id="A0AA88IEN3"/>
<comment type="similarity">
    <text evidence="7">Belongs to the DEAD box helicase family.</text>
</comment>
<dbReference type="PROSITE" id="PS51194">
    <property type="entry name" value="HELICASE_CTER"/>
    <property type="match status" value="1"/>
</dbReference>
<evidence type="ECO:0000256" key="8">
    <source>
        <dbReference type="SAM" id="Coils"/>
    </source>
</evidence>
<evidence type="ECO:0000256" key="3">
    <source>
        <dbReference type="ARBA" id="ARBA00022806"/>
    </source>
</evidence>
<evidence type="ECO:0000256" key="2">
    <source>
        <dbReference type="ARBA" id="ARBA00022801"/>
    </source>
</evidence>
<evidence type="ECO:0000256" key="6">
    <source>
        <dbReference type="PROSITE-ProRule" id="PRU00552"/>
    </source>
</evidence>
<dbReference type="GO" id="GO:0016787">
    <property type="term" value="F:hydrolase activity"/>
    <property type="evidence" value="ECO:0007669"/>
    <property type="project" value="UniProtKB-KW"/>
</dbReference>
<keyword evidence="1 7" id="KW-0547">Nucleotide-binding</keyword>
<comment type="domain">
    <text evidence="7">The Q motif is unique to and characteristic of the DEAD box family of RNA helicases and controls ATP binding and hydrolysis.</text>
</comment>
<sequence length="744" mass="84501">MTGKIIAKGDWKSIPIDLSVFEKSGKVDLIEFEELCDYNIKQDDKMGCKRKKKDSKKIKGTEVDDVLLENNVEKGNKEKKKKKKKNKKKKEREINFAAVNSRDFEECSEPPVTYIEDDDSELEFESEDEDREKIQNVFEIEEKTIQQMSKWNNLYVPMPIIKSLAEQKFFTPTPIQSLVLPAAIRGRRDIVGAAETGSGKTLAFGIPMLSGILDDKKYDKVIEDAAELDAAYDREKAESKKYANADSEEENNIEEPGKFVDELERDDKVSMKSKSKLRGLILTPTRELAVQIKNHLDAAAKYTGIKIAVVIGGLALPKQERVLKKQPDIVVATPGRLWELINDGNPHLSNLEDLRYLAIDETDRMLEKGHFQELENILSLVNADENKKARRQNFIFSATLAVVHDLPDRLKNKKSKKLTSDEKLNGIMGEIGVKSKAKVVDITNKSLTADTLFEAQIPCSVEEKDFYLYYILREHPGRTLVFCNSIDCVRRLASILDVLHCKPLPLHAQMHQKQRLKNLERFAADEKGLLVATDVAARGLDIPNVQHVIHYQVPRTSEAYVHRSGRTARASKQGISVVLIEPAEHQLYKKVCKTLNRSKDLPEFPVDGGILPEIKKIVKAARDYEKLLHQDRKRQSEKNWFNKMASEADLIIGDEHRQNPEVGMVDLSKVLKAKKIQLDTLIRQKLVPLGIAVILPASTQQNSPKIKEVDTKKGALRGIRQQSKKIQKKKNKRKPKKNSDNLEE</sequence>
<dbReference type="InterPro" id="IPR011545">
    <property type="entry name" value="DEAD/DEAH_box_helicase_dom"/>
</dbReference>
<dbReference type="GO" id="GO:0005524">
    <property type="term" value="F:ATP binding"/>
    <property type="evidence" value="ECO:0007669"/>
    <property type="project" value="UniProtKB-UniRule"/>
</dbReference>
<keyword evidence="2 7" id="KW-0378">Hydrolase</keyword>
<accession>A0AA88IEN3</accession>
<dbReference type="GO" id="GO:0003724">
    <property type="term" value="F:RNA helicase activity"/>
    <property type="evidence" value="ECO:0007669"/>
    <property type="project" value="UniProtKB-EC"/>
</dbReference>
<dbReference type="InterPro" id="IPR014001">
    <property type="entry name" value="Helicase_ATP-bd"/>
</dbReference>
<evidence type="ECO:0000259" key="11">
    <source>
        <dbReference type="PROSITE" id="PS51194"/>
    </source>
</evidence>
<evidence type="ECO:0000256" key="7">
    <source>
        <dbReference type="RuleBase" id="RU365068"/>
    </source>
</evidence>